<keyword evidence="5 10" id="KW-0762">Sugar transport</keyword>
<feature type="transmembrane region" description="Helical" evidence="9">
    <location>
        <begin position="396"/>
        <end position="416"/>
    </location>
</feature>
<accession>A0ABS2SYJ1</accession>
<gene>
    <name evidence="12" type="ORF">JOC54_002779</name>
</gene>
<evidence type="ECO:0000256" key="6">
    <source>
        <dbReference type="ARBA" id="ARBA00022692"/>
    </source>
</evidence>
<feature type="domain" description="ABC transmembrane type-1" evidence="11">
    <location>
        <begin position="197"/>
        <end position="417"/>
    </location>
</feature>
<evidence type="ECO:0000256" key="3">
    <source>
        <dbReference type="ARBA" id="ARBA00022448"/>
    </source>
</evidence>
<comment type="caution">
    <text evidence="12">The sequence shown here is derived from an EMBL/GenBank/DDBJ whole genome shotgun (WGS) entry which is preliminary data.</text>
</comment>
<comment type="similarity">
    <text evidence="2 10">Belongs to the binding-protein-dependent transport system permease family. MalFG subfamily.</text>
</comment>
<evidence type="ECO:0000256" key="9">
    <source>
        <dbReference type="RuleBase" id="RU363032"/>
    </source>
</evidence>
<organism evidence="12 13">
    <name type="scientific">Shouchella xiaoxiensis</name>
    <dbReference type="NCBI Taxonomy" id="766895"/>
    <lineage>
        <taxon>Bacteria</taxon>
        <taxon>Bacillati</taxon>
        <taxon>Bacillota</taxon>
        <taxon>Bacilli</taxon>
        <taxon>Bacillales</taxon>
        <taxon>Bacillaceae</taxon>
        <taxon>Shouchella</taxon>
    </lineage>
</organism>
<evidence type="ECO:0000313" key="12">
    <source>
        <dbReference type="EMBL" id="MBM7839499.1"/>
    </source>
</evidence>
<feature type="transmembrane region" description="Helical" evidence="9">
    <location>
        <begin position="131"/>
        <end position="157"/>
    </location>
</feature>
<dbReference type="PANTHER" id="PTHR47314">
    <property type="entry name" value="MALTOSE/MALTODEXTRIN TRANSPORT SYSTEM PERMEASE PROTEIN MALF"/>
    <property type="match status" value="1"/>
</dbReference>
<dbReference type="PROSITE" id="PS50928">
    <property type="entry name" value="ABC_TM1"/>
    <property type="match status" value="1"/>
</dbReference>
<evidence type="ECO:0000313" key="13">
    <source>
        <dbReference type="Proteomes" id="UP001179280"/>
    </source>
</evidence>
<proteinExistence type="inferred from homology"/>
<dbReference type="CDD" id="cd06261">
    <property type="entry name" value="TM_PBP2"/>
    <property type="match status" value="1"/>
</dbReference>
<feature type="transmembrane region" description="Helical" evidence="9">
    <location>
        <begin position="333"/>
        <end position="352"/>
    </location>
</feature>
<name>A0ABS2SYJ1_9BACI</name>
<dbReference type="SUPFAM" id="SSF160964">
    <property type="entry name" value="MalF N-terminal region-like"/>
    <property type="match status" value="1"/>
</dbReference>
<dbReference type="Pfam" id="PF00528">
    <property type="entry name" value="BPD_transp_1"/>
    <property type="match status" value="1"/>
</dbReference>
<dbReference type="EMBL" id="JAFBCV010000008">
    <property type="protein sequence ID" value="MBM7839499.1"/>
    <property type="molecule type" value="Genomic_DNA"/>
</dbReference>
<evidence type="ECO:0000256" key="2">
    <source>
        <dbReference type="ARBA" id="ARBA00009047"/>
    </source>
</evidence>
<evidence type="ECO:0000256" key="10">
    <source>
        <dbReference type="RuleBase" id="RU367050"/>
    </source>
</evidence>
<dbReference type="Proteomes" id="UP001179280">
    <property type="component" value="Unassembled WGS sequence"/>
</dbReference>
<protein>
    <recommendedName>
        <fullName evidence="10">Maltose/maltodextrin transport system permease protein</fullName>
    </recommendedName>
</protein>
<dbReference type="InterPro" id="IPR035906">
    <property type="entry name" value="MetI-like_sf"/>
</dbReference>
<comment type="subcellular location">
    <subcellularLocation>
        <location evidence="1 9">Cell membrane</location>
        <topology evidence="1 9">Multi-pass membrane protein</topology>
    </subcellularLocation>
</comment>
<keyword evidence="4 10" id="KW-1003">Cell membrane</keyword>
<evidence type="ECO:0000259" key="11">
    <source>
        <dbReference type="PROSITE" id="PS50928"/>
    </source>
</evidence>
<evidence type="ECO:0000256" key="8">
    <source>
        <dbReference type="ARBA" id="ARBA00023136"/>
    </source>
</evidence>
<keyword evidence="8 9" id="KW-0472">Membrane</keyword>
<feature type="transmembrane region" description="Helical" evidence="9">
    <location>
        <begin position="196"/>
        <end position="223"/>
    </location>
</feature>
<evidence type="ECO:0000256" key="1">
    <source>
        <dbReference type="ARBA" id="ARBA00004651"/>
    </source>
</evidence>
<keyword evidence="13" id="KW-1185">Reference proteome</keyword>
<keyword evidence="6 9" id="KW-0812">Transmembrane</keyword>
<dbReference type="InterPro" id="IPR000515">
    <property type="entry name" value="MetI-like"/>
</dbReference>
<sequence>MHARRSMLLSILFMGFGQFYNRQLVKGLLFVSMEIYLIAFWTLPFRNAMWGLYTLGESVQTRVGFTIVPGDHSIFLMIEGIIFLICGLLFLWMYYLNIRDARRVGFARDQGIAPNKFKKTLLVFSEKGFPYFLLMPSVVFTSFLTILPLIFGIAIAFTNYSAPNHIPPASLVDWVGFQTFIDLFNMKTWNRTFIGVFSWTFVWAILATVTTFFTGMFFAVLLNSKGIRFQKFWRSIYILPWAIPSFVSILIMRNLFNGEFGPINQYLDFIGLAAVPWLSDPNWAKFTLVVVNIWFGFPFWMVLMSGVMTSIDRELYDASQVDGANARQQFRKITLPIVMFSTAPLLIMQFAGNFNNFNLIYLLTQGGPVNVNYSYAGSTDILISWIYKLTLDQSQFAMASVVSILIFIALAGISIWNFRRTRAFKEEDTML</sequence>
<dbReference type="SUPFAM" id="SSF161098">
    <property type="entry name" value="MetI-like"/>
    <property type="match status" value="1"/>
</dbReference>
<keyword evidence="7 9" id="KW-1133">Transmembrane helix</keyword>
<evidence type="ECO:0000256" key="4">
    <source>
        <dbReference type="ARBA" id="ARBA00022475"/>
    </source>
</evidence>
<feature type="transmembrane region" description="Helical" evidence="9">
    <location>
        <begin position="235"/>
        <end position="256"/>
    </location>
</feature>
<dbReference type="PANTHER" id="PTHR47314:SF1">
    <property type="entry name" value="MALTOSE_MALTODEXTRIN TRANSPORT SYSTEM PERMEASE PROTEIN MALF"/>
    <property type="match status" value="1"/>
</dbReference>
<feature type="transmembrane region" description="Helical" evidence="9">
    <location>
        <begin position="74"/>
        <end position="96"/>
    </location>
</feature>
<reference evidence="12" key="1">
    <citation type="submission" date="2021-01" db="EMBL/GenBank/DDBJ databases">
        <title>Genomic Encyclopedia of Type Strains, Phase IV (KMG-IV): sequencing the most valuable type-strain genomes for metagenomic binning, comparative biology and taxonomic classification.</title>
        <authorList>
            <person name="Goeker M."/>
        </authorList>
    </citation>
    <scope>NUCLEOTIDE SEQUENCE</scope>
    <source>
        <strain evidence="12">DSM 21943</strain>
    </source>
</reference>
<evidence type="ECO:0000256" key="5">
    <source>
        <dbReference type="ARBA" id="ARBA00022597"/>
    </source>
</evidence>
<evidence type="ECO:0000256" key="7">
    <source>
        <dbReference type="ARBA" id="ARBA00022989"/>
    </source>
</evidence>
<feature type="transmembrane region" description="Helical" evidence="9">
    <location>
        <begin position="283"/>
        <end position="303"/>
    </location>
</feature>
<feature type="transmembrane region" description="Helical" evidence="9">
    <location>
        <begin position="24"/>
        <end position="43"/>
    </location>
</feature>
<comment type="function">
    <text evidence="10">Part of the ABC transporter complex MalEFGK involved in maltose/maltodextrin import. Probably responsible for the translocation of the substrate across the membrane.</text>
</comment>
<keyword evidence="3 9" id="KW-0813">Transport</keyword>
<dbReference type="Gene3D" id="1.10.3720.10">
    <property type="entry name" value="MetI-like"/>
    <property type="match status" value="1"/>
</dbReference>